<sequence>MSYSVKISEQANSDLREIFEYISFGLQSFQNAEGQLSRLEKNILSLDHMPERFRRYSEKPWLNRGLRIMPVDNYCVFYIPDLEKKIVNIIRILYGGRDIDTELAKHTEE</sequence>
<dbReference type="Proteomes" id="UP000515909">
    <property type="component" value="Chromosome"/>
</dbReference>
<dbReference type="EMBL" id="CP060286">
    <property type="protein sequence ID" value="QNK40509.1"/>
    <property type="molecule type" value="Genomic_DNA"/>
</dbReference>
<dbReference type="KEGG" id="cfem:HCR03_18000"/>
<evidence type="ECO:0000313" key="3">
    <source>
        <dbReference type="Proteomes" id="UP000515909"/>
    </source>
</evidence>
<accession>A0A7G8TA68</accession>
<dbReference type="RefSeq" id="WP_187035756.1">
    <property type="nucleotide sequence ID" value="NZ_CP060286.1"/>
</dbReference>
<proteinExistence type="predicted"/>
<dbReference type="Gene3D" id="3.30.2310.20">
    <property type="entry name" value="RelE-like"/>
    <property type="match status" value="1"/>
</dbReference>
<dbReference type="InterPro" id="IPR035093">
    <property type="entry name" value="RelE/ParE_toxin_dom_sf"/>
</dbReference>
<evidence type="ECO:0000313" key="2">
    <source>
        <dbReference type="EMBL" id="QNK40509.1"/>
    </source>
</evidence>
<evidence type="ECO:0000256" key="1">
    <source>
        <dbReference type="ARBA" id="ARBA00022649"/>
    </source>
</evidence>
<reference evidence="2 3" key="1">
    <citation type="submission" date="2020-08" db="EMBL/GenBank/DDBJ databases">
        <title>The isolate Caproiciproducens sp. 7D4C2 produces n-caproate at mildly acidic conditions from hexoses: genome and rBOX comparison with related strains and chain-elongating bacteria.</title>
        <authorList>
            <person name="Esquivel-Elizondo S."/>
            <person name="Bagci C."/>
            <person name="Temovska M."/>
            <person name="Jeon B.S."/>
            <person name="Bessarab I."/>
            <person name="Williams R.B.H."/>
            <person name="Huson D.H."/>
            <person name="Angenent L.T."/>
        </authorList>
    </citation>
    <scope>NUCLEOTIDE SEQUENCE [LARGE SCALE GENOMIC DNA]</scope>
    <source>
        <strain evidence="2 3">7D4C2</strain>
    </source>
</reference>
<protein>
    <submittedName>
        <fullName evidence="2">Type II toxin-antitoxin system RelE/ParE family toxin</fullName>
    </submittedName>
</protein>
<organism evidence="2 3">
    <name type="scientific">Caproicibacter fermentans</name>
    <dbReference type="NCBI Taxonomy" id="2576756"/>
    <lineage>
        <taxon>Bacteria</taxon>
        <taxon>Bacillati</taxon>
        <taxon>Bacillota</taxon>
        <taxon>Clostridia</taxon>
        <taxon>Eubacteriales</taxon>
        <taxon>Acutalibacteraceae</taxon>
        <taxon>Caproicibacter</taxon>
    </lineage>
</organism>
<dbReference type="AlphaFoldDB" id="A0A7G8TA68"/>
<gene>
    <name evidence="2" type="ORF">HCR03_18000</name>
</gene>
<keyword evidence="1" id="KW-1277">Toxin-antitoxin system</keyword>
<dbReference type="InterPro" id="IPR007712">
    <property type="entry name" value="RelE/ParE_toxin"/>
</dbReference>
<dbReference type="Pfam" id="PF05016">
    <property type="entry name" value="ParE_toxin"/>
    <property type="match status" value="1"/>
</dbReference>
<name>A0A7G8TA68_9FIRM</name>